<dbReference type="OrthoDB" id="2985014at2759"/>
<feature type="transmembrane region" description="Helical" evidence="5">
    <location>
        <begin position="44"/>
        <end position="62"/>
    </location>
</feature>
<dbReference type="SUPFAM" id="SSF103473">
    <property type="entry name" value="MFS general substrate transporter"/>
    <property type="match status" value="1"/>
</dbReference>
<comment type="subcellular location">
    <subcellularLocation>
        <location evidence="1">Membrane</location>
        <topology evidence="1">Multi-pass membrane protein</topology>
    </subcellularLocation>
</comment>
<dbReference type="InterPro" id="IPR050382">
    <property type="entry name" value="MFS_Na/Anion_cotransporter"/>
</dbReference>
<evidence type="ECO:0000313" key="6">
    <source>
        <dbReference type="EMBL" id="PIO70326.1"/>
    </source>
</evidence>
<dbReference type="InterPro" id="IPR036259">
    <property type="entry name" value="MFS_trans_sf"/>
</dbReference>
<dbReference type="AlphaFoldDB" id="A0A2G9UJK5"/>
<accession>A0A2G9UJK5</accession>
<dbReference type="GO" id="GO:0016020">
    <property type="term" value="C:membrane"/>
    <property type="evidence" value="ECO:0007669"/>
    <property type="project" value="UniProtKB-SubCell"/>
</dbReference>
<keyword evidence="3 5" id="KW-1133">Transmembrane helix</keyword>
<keyword evidence="7" id="KW-1185">Reference proteome</keyword>
<feature type="transmembrane region" description="Helical" evidence="5">
    <location>
        <begin position="110"/>
        <end position="131"/>
    </location>
</feature>
<evidence type="ECO:0000256" key="3">
    <source>
        <dbReference type="ARBA" id="ARBA00022989"/>
    </source>
</evidence>
<dbReference type="GO" id="GO:0006820">
    <property type="term" value="P:monoatomic anion transport"/>
    <property type="evidence" value="ECO:0007669"/>
    <property type="project" value="TreeGrafter"/>
</dbReference>
<evidence type="ECO:0000256" key="5">
    <source>
        <dbReference type="SAM" id="Phobius"/>
    </source>
</evidence>
<dbReference type="PANTHER" id="PTHR11662">
    <property type="entry name" value="SOLUTE CARRIER FAMILY 17"/>
    <property type="match status" value="1"/>
</dbReference>
<protein>
    <submittedName>
        <fullName evidence="6">Uncharacterized protein</fullName>
    </submittedName>
</protein>
<evidence type="ECO:0000313" key="7">
    <source>
        <dbReference type="Proteomes" id="UP000230423"/>
    </source>
</evidence>
<gene>
    <name evidence="6" type="ORF">TELCIR_07822</name>
</gene>
<keyword evidence="4 5" id="KW-0472">Membrane</keyword>
<dbReference type="Gene3D" id="1.20.1250.20">
    <property type="entry name" value="MFS general substrate transporter like domains"/>
    <property type="match status" value="1"/>
</dbReference>
<dbReference type="GO" id="GO:0022857">
    <property type="term" value="F:transmembrane transporter activity"/>
    <property type="evidence" value="ECO:0007669"/>
    <property type="project" value="TreeGrafter"/>
</dbReference>
<sequence length="213" mass="23446">MMASFSAVMNALIPYLAIHYGVNGVFIARFILGAGEVHNKRSGFGEFLAAMGATWCVLWMLFSSNSPDECRVMKMEERKFLKKNAGLSKEAGQVRSPPVPWKKIITNRAFMAHLISTWIITNLATVMMVYLPTYYKDVLLLGVIVGTMQEWNNLFLLTSLLCVVSGTVFSVFGSGDVQEFAKPSKDIVSVEFNSNLLSPLGAGSLRADSVSML</sequence>
<evidence type="ECO:0000256" key="4">
    <source>
        <dbReference type="ARBA" id="ARBA00023136"/>
    </source>
</evidence>
<feature type="transmembrane region" description="Helical" evidence="5">
    <location>
        <begin position="151"/>
        <end position="172"/>
    </location>
</feature>
<dbReference type="EMBL" id="KZ346310">
    <property type="protein sequence ID" value="PIO70326.1"/>
    <property type="molecule type" value="Genomic_DNA"/>
</dbReference>
<proteinExistence type="predicted"/>
<reference evidence="6 7" key="1">
    <citation type="submission" date="2015-09" db="EMBL/GenBank/DDBJ databases">
        <title>Draft genome of the parasitic nematode Teladorsagia circumcincta isolate WARC Sus (inbred).</title>
        <authorList>
            <person name="Mitreva M."/>
        </authorList>
    </citation>
    <scope>NUCLEOTIDE SEQUENCE [LARGE SCALE GENOMIC DNA]</scope>
    <source>
        <strain evidence="6 7">S</strain>
    </source>
</reference>
<evidence type="ECO:0000256" key="1">
    <source>
        <dbReference type="ARBA" id="ARBA00004141"/>
    </source>
</evidence>
<name>A0A2G9UJK5_TELCI</name>
<dbReference type="PANTHER" id="PTHR11662:SF405">
    <property type="entry name" value="PROTEIN CBG12249"/>
    <property type="match status" value="1"/>
</dbReference>
<keyword evidence="2 5" id="KW-0812">Transmembrane</keyword>
<dbReference type="Proteomes" id="UP000230423">
    <property type="component" value="Unassembled WGS sequence"/>
</dbReference>
<evidence type="ECO:0000256" key="2">
    <source>
        <dbReference type="ARBA" id="ARBA00022692"/>
    </source>
</evidence>
<organism evidence="6 7">
    <name type="scientific">Teladorsagia circumcincta</name>
    <name type="common">Brown stomach worm</name>
    <name type="synonym">Ostertagia circumcincta</name>
    <dbReference type="NCBI Taxonomy" id="45464"/>
    <lineage>
        <taxon>Eukaryota</taxon>
        <taxon>Metazoa</taxon>
        <taxon>Ecdysozoa</taxon>
        <taxon>Nematoda</taxon>
        <taxon>Chromadorea</taxon>
        <taxon>Rhabditida</taxon>
        <taxon>Rhabditina</taxon>
        <taxon>Rhabditomorpha</taxon>
        <taxon>Strongyloidea</taxon>
        <taxon>Trichostrongylidae</taxon>
        <taxon>Teladorsagia</taxon>
    </lineage>
</organism>
<feature type="transmembrane region" description="Helical" evidence="5">
    <location>
        <begin position="12"/>
        <end position="32"/>
    </location>
</feature>